<keyword evidence="1" id="KW-1133">Transmembrane helix</keyword>
<keyword evidence="3" id="KW-1185">Reference proteome</keyword>
<keyword evidence="1" id="KW-0812">Transmembrane</keyword>
<feature type="transmembrane region" description="Helical" evidence="1">
    <location>
        <begin position="94"/>
        <end position="121"/>
    </location>
</feature>
<organism evidence="2 3">
    <name type="scientific">Candidatus Mycoplasma haematobovis</name>
    <dbReference type="NCBI Taxonomy" id="432608"/>
    <lineage>
        <taxon>Bacteria</taxon>
        <taxon>Bacillati</taxon>
        <taxon>Mycoplasmatota</taxon>
        <taxon>Mollicutes</taxon>
        <taxon>Mycoplasmataceae</taxon>
        <taxon>Mycoplasma</taxon>
    </lineage>
</organism>
<dbReference type="EMBL" id="LWUJ01000012">
    <property type="protein sequence ID" value="OAL10047.1"/>
    <property type="molecule type" value="Genomic_DNA"/>
</dbReference>
<evidence type="ECO:0000313" key="3">
    <source>
        <dbReference type="Proteomes" id="UP000077623"/>
    </source>
</evidence>
<sequence>MNTFYLAKKGVKYSGYLDLVNITLWILLIFIIGTYHYSYLLAGDQHYQKLHPESLDHNAVSSYIWNLISKEGYSKFFKVEIIDFYLFKITWWSVVLPLFIAVLLTFLAKLLIAGASLVVLIKAKHLHLATAATSVFFCPLLGGMIALNTYKAYTDPLAPKYIASYALLRLKAKNWWNQFANGTLENPKGIIKDGE</sequence>
<comment type="caution">
    <text evidence="2">The sequence shown here is derived from an EMBL/GenBank/DDBJ whole genome shotgun (WGS) entry which is preliminary data.</text>
</comment>
<dbReference type="STRING" id="432608.A6V39_03980"/>
<protein>
    <submittedName>
        <fullName evidence="2">Uncharacterized protein</fullName>
    </submittedName>
</protein>
<feature type="transmembrane region" description="Helical" evidence="1">
    <location>
        <begin position="128"/>
        <end position="147"/>
    </location>
</feature>
<accession>A0A1A9QC52</accession>
<evidence type="ECO:0000256" key="1">
    <source>
        <dbReference type="SAM" id="Phobius"/>
    </source>
</evidence>
<proteinExistence type="predicted"/>
<dbReference type="RefSeq" id="WP_187150434.1">
    <property type="nucleotide sequence ID" value="NZ_LWUJ01000012.1"/>
</dbReference>
<reference evidence="3" key="1">
    <citation type="submission" date="2016-04" db="EMBL/GenBank/DDBJ databases">
        <authorList>
            <person name="Quiroz-Castaneda R.E."/>
            <person name="Martinez-Ocampo F."/>
        </authorList>
    </citation>
    <scope>NUCLEOTIDE SEQUENCE [LARGE SCALE GENOMIC DNA]</scope>
    <source>
        <strain evidence="3">INIFAP01</strain>
    </source>
</reference>
<keyword evidence="1" id="KW-0472">Membrane</keyword>
<gene>
    <name evidence="2" type="ORF">A6V39_03980</name>
</gene>
<dbReference type="AlphaFoldDB" id="A0A1A9QC52"/>
<name>A0A1A9QC52_9MOLU</name>
<dbReference type="Proteomes" id="UP000077623">
    <property type="component" value="Unassembled WGS sequence"/>
</dbReference>
<feature type="transmembrane region" description="Helical" evidence="1">
    <location>
        <begin position="16"/>
        <end position="37"/>
    </location>
</feature>
<evidence type="ECO:0000313" key="2">
    <source>
        <dbReference type="EMBL" id="OAL10047.1"/>
    </source>
</evidence>